<name>A0AA91Q0U4_CLALS</name>
<reference evidence="1 2" key="1">
    <citation type="submission" date="2017-04" db="EMBL/GenBank/DDBJ databases">
        <title>Draft genome of the yeast Clavispora lusitaniae type strain CBS 6936.</title>
        <authorList>
            <person name="Durrens P."/>
            <person name="Klopp C."/>
            <person name="Biteau N."/>
            <person name="Fitton-Ouhabi V."/>
            <person name="Dementhon K."/>
            <person name="Accoceberry I."/>
            <person name="Sherman D.J."/>
            <person name="Noel T."/>
        </authorList>
    </citation>
    <scope>NUCLEOTIDE SEQUENCE [LARGE SCALE GENOMIC DNA]</scope>
    <source>
        <strain evidence="1 2">CBS 6936</strain>
    </source>
</reference>
<comment type="caution">
    <text evidence="1">The sequence shown here is derived from an EMBL/GenBank/DDBJ whole genome shotgun (WGS) entry which is preliminary data.</text>
</comment>
<evidence type="ECO:0000313" key="1">
    <source>
        <dbReference type="EMBL" id="OVF09306.1"/>
    </source>
</evidence>
<dbReference type="AlphaFoldDB" id="A0AA91Q0U4"/>
<dbReference type="Proteomes" id="UP000195602">
    <property type="component" value="Unassembled WGS sequence"/>
</dbReference>
<sequence length="116" mass="12923">MEKLESLNAIVEEFQIKASTLRVFKISELVSEGKNYDVVAESPRHLETGNVPNFLFEDRDQNFCSIFSDSVVSNESHCTQITESSPNIKLLSDAEILSSDFEPDQGATILTSDAYT</sequence>
<evidence type="ECO:0000313" key="2">
    <source>
        <dbReference type="Proteomes" id="UP000195602"/>
    </source>
</evidence>
<dbReference type="KEGG" id="clus:A9F13_05g00968"/>
<proteinExistence type="predicted"/>
<accession>A0AA91Q0U4</accession>
<dbReference type="EMBL" id="LYUB02000005">
    <property type="protein sequence ID" value="OVF09306.1"/>
    <property type="molecule type" value="Genomic_DNA"/>
</dbReference>
<protein>
    <submittedName>
        <fullName evidence="1">Uncharacterized protein</fullName>
    </submittedName>
</protein>
<organism evidence="1 2">
    <name type="scientific">Clavispora lusitaniae</name>
    <name type="common">Candida lusitaniae</name>
    <dbReference type="NCBI Taxonomy" id="36911"/>
    <lineage>
        <taxon>Eukaryota</taxon>
        <taxon>Fungi</taxon>
        <taxon>Dikarya</taxon>
        <taxon>Ascomycota</taxon>
        <taxon>Saccharomycotina</taxon>
        <taxon>Pichiomycetes</taxon>
        <taxon>Metschnikowiaceae</taxon>
        <taxon>Clavispora</taxon>
    </lineage>
</organism>
<gene>
    <name evidence="1" type="ORF">A9F13_05g00968</name>
</gene>